<name>A0A941E0F3_9BURK</name>
<comment type="caution">
    <text evidence="1">The sequence shown here is derived from an EMBL/GenBank/DDBJ whole genome shotgun (WGS) entry which is preliminary data.</text>
</comment>
<keyword evidence="2" id="KW-1185">Reference proteome</keyword>
<protein>
    <submittedName>
        <fullName evidence="1">Uncharacterized protein</fullName>
    </submittedName>
</protein>
<reference evidence="1" key="1">
    <citation type="submission" date="2021-04" db="EMBL/GenBank/DDBJ databases">
        <title>novel species isolated from subtropical streams in China.</title>
        <authorList>
            <person name="Lu H."/>
        </authorList>
    </citation>
    <scope>NUCLEOTIDE SEQUENCE</scope>
    <source>
        <strain evidence="1">FT137W</strain>
    </source>
</reference>
<dbReference type="Proteomes" id="UP000678545">
    <property type="component" value="Unassembled WGS sequence"/>
</dbReference>
<dbReference type="EMBL" id="JAGSPJ010000003">
    <property type="protein sequence ID" value="MBR7800075.1"/>
    <property type="molecule type" value="Genomic_DNA"/>
</dbReference>
<accession>A0A941E0F3</accession>
<sequence length="48" mass="5547">MQGNYSKMERIFPVVITRFKASEAPDPIAEEWLCSFQIDAGIQELWNS</sequence>
<evidence type="ECO:0000313" key="1">
    <source>
        <dbReference type="EMBL" id="MBR7800075.1"/>
    </source>
</evidence>
<organism evidence="1 2">
    <name type="scientific">Undibacterium fentianense</name>
    <dbReference type="NCBI Taxonomy" id="2828728"/>
    <lineage>
        <taxon>Bacteria</taxon>
        <taxon>Pseudomonadati</taxon>
        <taxon>Pseudomonadota</taxon>
        <taxon>Betaproteobacteria</taxon>
        <taxon>Burkholderiales</taxon>
        <taxon>Oxalobacteraceae</taxon>
        <taxon>Undibacterium</taxon>
    </lineage>
</organism>
<proteinExistence type="predicted"/>
<evidence type="ECO:0000313" key="2">
    <source>
        <dbReference type="Proteomes" id="UP000678545"/>
    </source>
</evidence>
<gene>
    <name evidence="1" type="ORF">KDM90_08700</name>
</gene>
<dbReference type="AlphaFoldDB" id="A0A941E0F3"/>